<protein>
    <submittedName>
        <fullName evidence="1">Uncharacterized protein</fullName>
    </submittedName>
</protein>
<name>A0A0H2XU87_BURO1</name>
<gene>
    <name evidence="1" type="ordered locus">Bcen_3346</name>
</gene>
<sequence>MSVIAVDQDIESMLRRYRDRDIDLRQLRVWLGNESARVEAQIPRGQLQKLKRGSEAQGNGVIAQLLPACDYCLGIGSPEQFVSRQEYQQYSQRRDVAVTNGVLAEIVPPPFDSEGQGAAGAATYYRCTRCHSIWVFVEPERAENGSWDRVI</sequence>
<dbReference type="EMBL" id="CP000379">
    <property type="protein sequence ID" value="ABF78241.1"/>
    <property type="molecule type" value="Genomic_DNA"/>
</dbReference>
<dbReference type="HOGENOM" id="CLU_1773906_0_0_4"/>
<reference evidence="1" key="1">
    <citation type="submission" date="2006-05" db="EMBL/GenBank/DDBJ databases">
        <title>Complete sequence of chromosome 2 of Burkholderia cenocepacia AU 1054.</title>
        <authorList>
            <consortium name="US DOE Joint Genome Institute"/>
            <person name="Copeland A."/>
            <person name="Lucas S."/>
            <person name="Lapidus A."/>
            <person name="Barry K."/>
            <person name="Detter J.C."/>
            <person name="Glavina del Rio T."/>
            <person name="Hammon N."/>
            <person name="Israni S."/>
            <person name="Dalin E."/>
            <person name="Tice H."/>
            <person name="Pitluck S."/>
            <person name="Chain P."/>
            <person name="Malfatti S."/>
            <person name="Shin M."/>
            <person name="Vergez L."/>
            <person name="Schmutz J."/>
            <person name="Larimer F."/>
            <person name="Land M."/>
            <person name="Hauser L."/>
            <person name="Kyrpides N."/>
            <person name="Lykidis A."/>
            <person name="LiPuma J.J."/>
            <person name="Konstantinidis K."/>
            <person name="Tiedje J.M."/>
            <person name="Richardson P."/>
        </authorList>
    </citation>
    <scope>NUCLEOTIDE SEQUENCE [LARGE SCALE GENOMIC DNA]</scope>
    <source>
        <strain evidence="1">AU 1054</strain>
    </source>
</reference>
<proteinExistence type="predicted"/>
<dbReference type="AlphaFoldDB" id="A0A0H2XU87"/>
<organism evidence="1">
    <name type="scientific">Burkholderia orbicola (strain AU 1054)</name>
    <dbReference type="NCBI Taxonomy" id="331271"/>
    <lineage>
        <taxon>Bacteria</taxon>
        <taxon>Pseudomonadati</taxon>
        <taxon>Pseudomonadota</taxon>
        <taxon>Betaproteobacteria</taxon>
        <taxon>Burkholderiales</taxon>
        <taxon>Burkholderiaceae</taxon>
        <taxon>Burkholderia</taxon>
        <taxon>Burkholderia cepacia complex</taxon>
        <taxon>Burkholderia orbicola</taxon>
    </lineage>
</organism>
<evidence type="ECO:0000313" key="1">
    <source>
        <dbReference type="EMBL" id="ABF78241.1"/>
    </source>
</evidence>
<accession>A0A0H2XU87</accession>